<sequence>MRLLAAFLLVIYAAHNGVFARDHIVSLSKGESFELNIEQGDRINFHVRDNNKHVLTIQGESQSFANLSPKDSAKQQFNEAGEFIVTDSANIYVNKVIVSQKQQQDQQKWFEKDAKDHANKMAATKDMEQHEHEDLQNTNDAQNNENAKPNSAATKDSNTANNKAKPSSNVSDNKENNASNKAKPSSNTNDAKPKTDETKTKAGSPKTDAKPKTTQDESLDSADPEAKAGDKAKPKTDATASGNTSSTLVVNVLLLAASAALALVL</sequence>
<dbReference type="HOGENOM" id="CLU_1051418_0_0_1"/>
<dbReference type="PaxDb" id="44689-DDB0231406"/>
<dbReference type="AlphaFoldDB" id="Q54VX3"/>
<feature type="compositionally biased region" description="Basic and acidic residues" evidence="1">
    <location>
        <begin position="191"/>
        <end position="200"/>
    </location>
</feature>
<protein>
    <submittedName>
        <fullName evidence="3">Uncharacterized protein</fullName>
    </submittedName>
</protein>
<organism evidence="3 4">
    <name type="scientific">Dictyostelium discoideum</name>
    <name type="common">Social amoeba</name>
    <dbReference type="NCBI Taxonomy" id="44689"/>
    <lineage>
        <taxon>Eukaryota</taxon>
        <taxon>Amoebozoa</taxon>
        <taxon>Evosea</taxon>
        <taxon>Eumycetozoa</taxon>
        <taxon>Dictyostelia</taxon>
        <taxon>Dictyosteliales</taxon>
        <taxon>Dictyosteliaceae</taxon>
        <taxon>Dictyostelium</taxon>
    </lineage>
</organism>
<keyword evidence="2" id="KW-0732">Signal</keyword>
<proteinExistence type="predicted"/>
<dbReference type="eggNOG" id="ENOG502RINJ">
    <property type="taxonomic scope" value="Eukaryota"/>
</dbReference>
<dbReference type="KEGG" id="ddi:DDB_G0280085"/>
<dbReference type="GeneID" id="8622363"/>
<feature type="compositionally biased region" description="Low complexity" evidence="1">
    <location>
        <begin position="176"/>
        <end position="189"/>
    </location>
</feature>
<feature type="region of interest" description="Disordered" evidence="1">
    <location>
        <begin position="125"/>
        <end position="244"/>
    </location>
</feature>
<feature type="signal peptide" evidence="2">
    <location>
        <begin position="1"/>
        <end position="20"/>
    </location>
</feature>
<dbReference type="dictyBase" id="DDB_G0280085"/>
<evidence type="ECO:0000256" key="2">
    <source>
        <dbReference type="SAM" id="SignalP"/>
    </source>
</evidence>
<evidence type="ECO:0000313" key="4">
    <source>
        <dbReference type="Proteomes" id="UP000002195"/>
    </source>
</evidence>
<dbReference type="FunCoup" id="Q54VX3">
    <property type="interactions" value="645"/>
</dbReference>
<evidence type="ECO:0000313" key="3">
    <source>
        <dbReference type="EMBL" id="EAL67269.1"/>
    </source>
</evidence>
<dbReference type="VEuPathDB" id="AmoebaDB:DDB_G0280085"/>
<feature type="compositionally biased region" description="Polar residues" evidence="1">
    <location>
        <begin position="136"/>
        <end position="171"/>
    </location>
</feature>
<reference evidence="3 4" key="1">
    <citation type="journal article" date="2005" name="Nature">
        <title>The genome of the social amoeba Dictyostelium discoideum.</title>
        <authorList>
            <consortium name="The Dictyostelium discoideum Sequencing Consortium"/>
            <person name="Eichinger L."/>
            <person name="Pachebat J.A."/>
            <person name="Glockner G."/>
            <person name="Rajandream M.A."/>
            <person name="Sucgang R."/>
            <person name="Berriman M."/>
            <person name="Song J."/>
            <person name="Olsen R."/>
            <person name="Szafranski K."/>
            <person name="Xu Q."/>
            <person name="Tunggal B."/>
            <person name="Kummerfeld S."/>
            <person name="Madera M."/>
            <person name="Konfortov B.A."/>
            <person name="Rivero F."/>
            <person name="Bankier A.T."/>
            <person name="Lehmann R."/>
            <person name="Hamlin N."/>
            <person name="Davies R."/>
            <person name="Gaudet P."/>
            <person name="Fey P."/>
            <person name="Pilcher K."/>
            <person name="Chen G."/>
            <person name="Saunders D."/>
            <person name="Sodergren E."/>
            <person name="Davis P."/>
            <person name="Kerhornou A."/>
            <person name="Nie X."/>
            <person name="Hall N."/>
            <person name="Anjard C."/>
            <person name="Hemphill L."/>
            <person name="Bason N."/>
            <person name="Farbrother P."/>
            <person name="Desany B."/>
            <person name="Just E."/>
            <person name="Morio T."/>
            <person name="Rost R."/>
            <person name="Churcher C."/>
            <person name="Cooper J."/>
            <person name="Haydock S."/>
            <person name="van Driessche N."/>
            <person name="Cronin A."/>
            <person name="Goodhead I."/>
            <person name="Muzny D."/>
            <person name="Mourier T."/>
            <person name="Pain A."/>
            <person name="Lu M."/>
            <person name="Harper D."/>
            <person name="Lindsay R."/>
            <person name="Hauser H."/>
            <person name="James K."/>
            <person name="Quiles M."/>
            <person name="Madan Babu M."/>
            <person name="Saito T."/>
            <person name="Buchrieser C."/>
            <person name="Wardroper A."/>
            <person name="Felder M."/>
            <person name="Thangavelu M."/>
            <person name="Johnson D."/>
            <person name="Knights A."/>
            <person name="Loulseged H."/>
            <person name="Mungall K."/>
            <person name="Oliver K."/>
            <person name="Price C."/>
            <person name="Quail M.A."/>
            <person name="Urushihara H."/>
            <person name="Hernandez J."/>
            <person name="Rabbinowitsch E."/>
            <person name="Steffen D."/>
            <person name="Sanders M."/>
            <person name="Ma J."/>
            <person name="Kohara Y."/>
            <person name="Sharp S."/>
            <person name="Simmonds M."/>
            <person name="Spiegler S."/>
            <person name="Tivey A."/>
            <person name="Sugano S."/>
            <person name="White B."/>
            <person name="Walker D."/>
            <person name="Woodward J."/>
            <person name="Winckler T."/>
            <person name="Tanaka Y."/>
            <person name="Shaulsky G."/>
            <person name="Schleicher M."/>
            <person name="Weinstock G."/>
            <person name="Rosenthal A."/>
            <person name="Cox E.C."/>
            <person name="Chisholm R.L."/>
            <person name="Gibbs R."/>
            <person name="Loomis W.F."/>
            <person name="Platzer M."/>
            <person name="Kay R.R."/>
            <person name="Williams J."/>
            <person name="Dear P.H."/>
            <person name="Noegel A.A."/>
            <person name="Barrell B."/>
            <person name="Kuspa A."/>
        </authorList>
    </citation>
    <scope>NUCLEOTIDE SEQUENCE [LARGE SCALE GENOMIC DNA]</scope>
    <source>
        <strain evidence="3 4">AX4</strain>
    </source>
</reference>
<dbReference type="RefSeq" id="XP_641232.1">
    <property type="nucleotide sequence ID" value="XM_636140.1"/>
</dbReference>
<feature type="chain" id="PRO_5004250346" evidence="2">
    <location>
        <begin position="21"/>
        <end position="265"/>
    </location>
</feature>
<name>Q54VX3_DICDI</name>
<dbReference type="EMBL" id="AAFI02000035">
    <property type="protein sequence ID" value="EAL67269.1"/>
    <property type="molecule type" value="Genomic_DNA"/>
</dbReference>
<feature type="compositionally biased region" description="Basic and acidic residues" evidence="1">
    <location>
        <begin position="224"/>
        <end position="236"/>
    </location>
</feature>
<feature type="compositionally biased region" description="Basic and acidic residues" evidence="1">
    <location>
        <begin position="125"/>
        <end position="135"/>
    </location>
</feature>
<keyword evidence="4" id="KW-1185">Reference proteome</keyword>
<dbReference type="OMA" id="MEQHEHE"/>
<comment type="caution">
    <text evidence="3">The sequence shown here is derived from an EMBL/GenBank/DDBJ whole genome shotgun (WGS) entry which is preliminary data.</text>
</comment>
<evidence type="ECO:0000256" key="1">
    <source>
        <dbReference type="SAM" id="MobiDB-lite"/>
    </source>
</evidence>
<gene>
    <name evidence="3" type="ORF">DDB_G0280085</name>
</gene>
<dbReference type="Proteomes" id="UP000002195">
    <property type="component" value="Unassembled WGS sequence"/>
</dbReference>
<dbReference type="InParanoid" id="Q54VX3"/>
<accession>Q54VX3</accession>